<dbReference type="InterPro" id="IPR017467">
    <property type="entry name" value="CHP03016_PEP-CTERM"/>
</dbReference>
<keyword evidence="1" id="KW-0732">Signal</keyword>
<accession>A0ABS1DYN7</accession>
<reference evidence="2" key="1">
    <citation type="submission" date="2017-08" db="EMBL/GenBank/DDBJ databases">
        <authorList>
            <person name="Imhoff J.F."/>
            <person name="Rahn T."/>
            <person name="Kuenzel S."/>
            <person name="Neulinger S.C."/>
        </authorList>
    </citation>
    <scope>NUCLEOTIDE SEQUENCE</scope>
    <source>
        <strain evidence="2">IM 151</strain>
    </source>
</reference>
<comment type="caution">
    <text evidence="2">The sequence shown here is derived from an EMBL/GenBank/DDBJ whole genome shotgun (WGS) entry which is preliminary data.</text>
</comment>
<dbReference type="EMBL" id="NRRU01000063">
    <property type="protein sequence ID" value="MBK1714320.1"/>
    <property type="molecule type" value="Genomic_DNA"/>
</dbReference>
<protein>
    <submittedName>
        <fullName evidence="2">TIGR03016 family PEP-CTERM system-associated outer membrane protein</fullName>
    </submittedName>
</protein>
<proteinExistence type="predicted"/>
<dbReference type="NCBIfam" id="TIGR03016">
    <property type="entry name" value="pepcterm_hypo_1"/>
    <property type="match status" value="1"/>
</dbReference>
<evidence type="ECO:0000256" key="1">
    <source>
        <dbReference type="SAM" id="SignalP"/>
    </source>
</evidence>
<evidence type="ECO:0000313" key="3">
    <source>
        <dbReference type="Proteomes" id="UP001041814"/>
    </source>
</evidence>
<keyword evidence="3" id="KW-1185">Reference proteome</keyword>
<name>A0ABS1DYN7_RUBGE</name>
<gene>
    <name evidence="2" type="ORF">CKO43_16230</name>
</gene>
<reference evidence="2" key="2">
    <citation type="journal article" date="2020" name="Microorganisms">
        <title>Osmotic Adaptation and Compatible Solute Biosynthesis of Phototrophic Bacteria as Revealed from Genome Analyses.</title>
        <authorList>
            <person name="Imhoff J.F."/>
            <person name="Rahn T."/>
            <person name="Kunzel S."/>
            <person name="Keller A."/>
            <person name="Neulinger S.C."/>
        </authorList>
    </citation>
    <scope>NUCLEOTIDE SEQUENCE</scope>
    <source>
        <strain evidence="2">IM 151</strain>
    </source>
</reference>
<dbReference type="RefSeq" id="WP_200225991.1">
    <property type="nucleotide sequence ID" value="NZ_NRRT01000002.1"/>
</dbReference>
<evidence type="ECO:0000313" key="2">
    <source>
        <dbReference type="EMBL" id="MBK1714320.1"/>
    </source>
</evidence>
<organism evidence="2 3">
    <name type="scientific">Rubrivivax gelatinosus</name>
    <name type="common">Rhodocyclus gelatinosus</name>
    <name type="synonym">Rhodopseudomonas gelatinosa</name>
    <dbReference type="NCBI Taxonomy" id="28068"/>
    <lineage>
        <taxon>Bacteria</taxon>
        <taxon>Pseudomonadati</taxon>
        <taxon>Pseudomonadota</taxon>
        <taxon>Betaproteobacteria</taxon>
        <taxon>Burkholderiales</taxon>
        <taxon>Sphaerotilaceae</taxon>
        <taxon>Rubrivivax</taxon>
    </lineage>
</organism>
<sequence>MRRIAVSAARRVPVRLAPLAAAVLAAVAAGATPALAQQAGGFTVERSIDLQQTFSDNGRLSEHDRESEAITRVSPGIHVSGRNGRVQGTLDYQLDLVQYARESGRSTTYNRLSADGAAELVPQHVFLDASASISQQSISAFGKQSSGTGIEDSNSTEVASVGISPSAKARLAGIFDVSALANWNTTRAKDSSVGDRSDWDTKVQIGATHGIFGWNVAGTRATNGYSGGDDYITENIGLALSMALTPRLQLFARHGEERSDVLGTGTQSSSTNGWGFSWQPSVRTQISAQSDNHFYGDSYSVSLSHRFRRSMLTYTGSRGVSGQDAEALGPLRAKYIRTYASCMATVNDASSCLMLTRLLLGFDPLASLGFLNSAPSLQRSQALALVVTGIRNTFTVAASSSESTRLGEQQYEGGDLAIVPRVRQYGLTMGLTHKLSRQMSLGVTGSAIKTLDEDTQPGNEQRRVELSLSNEFGPRTSGTLALRHVRFDSDTNPYRESALVGSLNYRF</sequence>
<feature type="signal peptide" evidence="1">
    <location>
        <begin position="1"/>
        <end position="36"/>
    </location>
</feature>
<dbReference type="Proteomes" id="UP001041814">
    <property type="component" value="Unassembled WGS sequence"/>
</dbReference>
<feature type="chain" id="PRO_5045401665" evidence="1">
    <location>
        <begin position="37"/>
        <end position="507"/>
    </location>
</feature>